<dbReference type="RefSeq" id="WP_067257450.1">
    <property type="nucleotide sequence ID" value="NZ_LWMW01000022.1"/>
</dbReference>
<reference evidence="2 3" key="1">
    <citation type="submission" date="2016-04" db="EMBL/GenBank/DDBJ databases">
        <title>Genome sequence of Methanobrevibacter cuticularis DSM 11139.</title>
        <authorList>
            <person name="Poehlein A."/>
            <person name="Seedorf H."/>
            <person name="Daniel R."/>
        </authorList>
    </citation>
    <scope>NUCLEOTIDE SEQUENCE [LARGE SCALE GENOMIC DNA]</scope>
    <source>
        <strain evidence="2 3">DSM 11139</strain>
    </source>
</reference>
<dbReference type="Pfam" id="PF05239">
    <property type="entry name" value="PRC"/>
    <property type="match status" value="1"/>
</dbReference>
<dbReference type="EMBL" id="LWMW01000022">
    <property type="protein sequence ID" value="KZX17656.1"/>
    <property type="molecule type" value="Genomic_DNA"/>
</dbReference>
<dbReference type="Gene3D" id="2.30.30.240">
    <property type="entry name" value="PRC-barrel domain"/>
    <property type="match status" value="1"/>
</dbReference>
<organism evidence="2 3">
    <name type="scientific">Methanobrevibacter cuticularis</name>
    <dbReference type="NCBI Taxonomy" id="47311"/>
    <lineage>
        <taxon>Archaea</taxon>
        <taxon>Methanobacteriati</taxon>
        <taxon>Methanobacteriota</taxon>
        <taxon>Methanomada group</taxon>
        <taxon>Methanobacteria</taxon>
        <taxon>Methanobacteriales</taxon>
        <taxon>Methanobacteriaceae</taxon>
        <taxon>Methanobrevibacter</taxon>
    </lineage>
</organism>
<dbReference type="PATRIC" id="fig|47311.3.peg.138"/>
<accession>A0A166FGT0</accession>
<protein>
    <submittedName>
        <fullName evidence="2">PRC-barrel domain protein</fullName>
    </submittedName>
</protein>
<evidence type="ECO:0000313" key="3">
    <source>
        <dbReference type="Proteomes" id="UP000077275"/>
    </source>
</evidence>
<dbReference type="InterPro" id="IPR027275">
    <property type="entry name" value="PRC-brl_dom"/>
</dbReference>
<sequence length="74" mass="8156">MKVTDLIGMVVVDKNGESVGTVNDVDIDENSGSIKEVDLNLNQKIFSDERGVIEFDQIEDISYAVLLNAILDLE</sequence>
<proteinExistence type="predicted"/>
<comment type="caution">
    <text evidence="2">The sequence shown here is derived from an EMBL/GenBank/DDBJ whole genome shotgun (WGS) entry which is preliminary data.</text>
</comment>
<dbReference type="InterPro" id="IPR011033">
    <property type="entry name" value="PRC_barrel-like_sf"/>
</dbReference>
<dbReference type="AlphaFoldDB" id="A0A166FGT0"/>
<evidence type="ECO:0000313" key="2">
    <source>
        <dbReference type="EMBL" id="KZX17656.1"/>
    </source>
</evidence>
<evidence type="ECO:0000259" key="1">
    <source>
        <dbReference type="Pfam" id="PF05239"/>
    </source>
</evidence>
<dbReference type="STRING" id="47311.MBCUT_01340"/>
<feature type="domain" description="PRC-barrel" evidence="1">
    <location>
        <begin position="2"/>
        <end position="62"/>
    </location>
</feature>
<dbReference type="Proteomes" id="UP000077275">
    <property type="component" value="Unassembled WGS sequence"/>
</dbReference>
<dbReference type="SUPFAM" id="SSF50346">
    <property type="entry name" value="PRC-barrel domain"/>
    <property type="match status" value="1"/>
</dbReference>
<gene>
    <name evidence="2" type="ORF">MBCUT_01340</name>
</gene>
<dbReference type="OrthoDB" id="77776at2157"/>
<name>A0A166FGT0_9EURY</name>
<keyword evidence="3" id="KW-1185">Reference proteome</keyword>